<dbReference type="InterPro" id="IPR003593">
    <property type="entry name" value="AAA+_ATPase"/>
</dbReference>
<keyword evidence="6 10" id="KW-0067">ATP-binding</keyword>
<dbReference type="PANTHER" id="PTHR42771:SF12">
    <property type="entry name" value="FE(3+) DICITRATE TRANSPORT ATP-BINDING PROTEIN FECE-RELATED"/>
    <property type="match status" value="1"/>
</dbReference>
<name>A0A857L357_9ACTN</name>
<dbReference type="SUPFAM" id="SSF52540">
    <property type="entry name" value="P-loop containing nucleoside triphosphate hydrolases"/>
    <property type="match status" value="1"/>
</dbReference>
<dbReference type="FunFam" id="3.40.50.300:FF:000134">
    <property type="entry name" value="Iron-enterobactin ABC transporter ATP-binding protein"/>
    <property type="match status" value="1"/>
</dbReference>
<keyword evidence="7" id="KW-0408">Iron</keyword>
<dbReference type="SMART" id="SM00382">
    <property type="entry name" value="AAA"/>
    <property type="match status" value="1"/>
</dbReference>
<dbReference type="GO" id="GO:0016887">
    <property type="term" value="F:ATP hydrolysis activity"/>
    <property type="evidence" value="ECO:0007669"/>
    <property type="project" value="InterPro"/>
</dbReference>
<comment type="subcellular location">
    <subcellularLocation>
        <location evidence="1">Cell membrane</location>
        <topology evidence="1">Peripheral membrane protein</topology>
    </subcellularLocation>
</comment>
<keyword evidence="8" id="KW-0406">Ion transport</keyword>
<evidence type="ECO:0000256" key="7">
    <source>
        <dbReference type="ARBA" id="ARBA00023004"/>
    </source>
</evidence>
<dbReference type="InterPro" id="IPR027417">
    <property type="entry name" value="P-loop_NTPase"/>
</dbReference>
<keyword evidence="9" id="KW-0472">Membrane</keyword>
<dbReference type="Gene3D" id="3.40.50.300">
    <property type="entry name" value="P-loop containing nucleotide triphosphate hydrolases"/>
    <property type="match status" value="1"/>
</dbReference>
<gene>
    <name evidence="10" type="ORF">GII30_01105</name>
</gene>
<evidence type="ECO:0000256" key="4">
    <source>
        <dbReference type="ARBA" id="ARBA00022496"/>
    </source>
</evidence>
<dbReference type="InterPro" id="IPR003439">
    <property type="entry name" value="ABC_transporter-like_ATP-bd"/>
</dbReference>
<dbReference type="EMBL" id="CP045810">
    <property type="protein sequence ID" value="QHN41711.1"/>
    <property type="molecule type" value="Genomic_DNA"/>
</dbReference>
<dbReference type="Pfam" id="PF00005">
    <property type="entry name" value="ABC_tran"/>
    <property type="match status" value="1"/>
</dbReference>
<evidence type="ECO:0000313" key="10">
    <source>
        <dbReference type="EMBL" id="QHN41711.1"/>
    </source>
</evidence>
<protein>
    <submittedName>
        <fullName evidence="10">ATP-binding cassette domain-containing protein</fullName>
    </submittedName>
</protein>
<dbReference type="PROSITE" id="PS50893">
    <property type="entry name" value="ABC_TRANSPORTER_2"/>
    <property type="match status" value="1"/>
</dbReference>
<evidence type="ECO:0000256" key="5">
    <source>
        <dbReference type="ARBA" id="ARBA00022741"/>
    </source>
</evidence>
<keyword evidence="3" id="KW-1003">Cell membrane</keyword>
<evidence type="ECO:0000256" key="6">
    <source>
        <dbReference type="ARBA" id="ARBA00022840"/>
    </source>
</evidence>
<dbReference type="PROSITE" id="PS00211">
    <property type="entry name" value="ABC_TRANSPORTER_1"/>
    <property type="match status" value="1"/>
</dbReference>
<dbReference type="GO" id="GO:0006826">
    <property type="term" value="P:iron ion transport"/>
    <property type="evidence" value="ECO:0007669"/>
    <property type="project" value="UniProtKB-KW"/>
</dbReference>
<evidence type="ECO:0000256" key="1">
    <source>
        <dbReference type="ARBA" id="ARBA00004202"/>
    </source>
</evidence>
<dbReference type="GO" id="GO:0005524">
    <property type="term" value="F:ATP binding"/>
    <property type="evidence" value="ECO:0007669"/>
    <property type="project" value="UniProtKB-KW"/>
</dbReference>
<evidence type="ECO:0000256" key="8">
    <source>
        <dbReference type="ARBA" id="ARBA00023065"/>
    </source>
</evidence>
<dbReference type="AlphaFoldDB" id="A0A857L357"/>
<dbReference type="PANTHER" id="PTHR42771">
    <property type="entry name" value="IRON(3+)-HYDROXAMATE IMPORT ATP-BINDING PROTEIN FHUC"/>
    <property type="match status" value="1"/>
</dbReference>
<evidence type="ECO:0000256" key="2">
    <source>
        <dbReference type="ARBA" id="ARBA00022448"/>
    </source>
</evidence>
<accession>A0A857L357</accession>
<proteinExistence type="predicted"/>
<organism evidence="10">
    <name type="scientific">Gordonia amarae</name>
    <dbReference type="NCBI Taxonomy" id="36821"/>
    <lineage>
        <taxon>Bacteria</taxon>
        <taxon>Bacillati</taxon>
        <taxon>Actinomycetota</taxon>
        <taxon>Actinomycetes</taxon>
        <taxon>Mycobacteriales</taxon>
        <taxon>Gordoniaceae</taxon>
        <taxon>Gordonia</taxon>
    </lineage>
</organism>
<evidence type="ECO:0000256" key="9">
    <source>
        <dbReference type="ARBA" id="ARBA00023136"/>
    </source>
</evidence>
<dbReference type="GO" id="GO:0005886">
    <property type="term" value="C:plasma membrane"/>
    <property type="evidence" value="ECO:0007669"/>
    <property type="project" value="UniProtKB-SubCell"/>
</dbReference>
<reference evidence="10" key="1">
    <citation type="journal article" date="2021" name="Nat. Microbiol.">
        <title>Cocultivation of an ultrasmall environmental parasitic bacterium with lytic ability against bacteria associated with wastewater foams.</title>
        <authorList>
            <person name="Batinovic S."/>
            <person name="Rose J.J.A."/>
            <person name="Ratcliffe J."/>
            <person name="Seviour R.J."/>
            <person name="Petrovski S."/>
        </authorList>
    </citation>
    <scope>NUCLEOTIDE SEQUENCE</scope>
    <source>
        <strain evidence="10">CON44</strain>
    </source>
</reference>
<dbReference type="CDD" id="cd03214">
    <property type="entry name" value="ABC_Iron-Siderophores_B12_Hemin"/>
    <property type="match status" value="1"/>
</dbReference>
<keyword evidence="5" id="KW-0547">Nucleotide-binding</keyword>
<keyword evidence="2" id="KW-0813">Transport</keyword>
<dbReference type="InterPro" id="IPR051535">
    <property type="entry name" value="Siderophore_ABC-ATPase"/>
</dbReference>
<dbReference type="InterPro" id="IPR017871">
    <property type="entry name" value="ABC_transporter-like_CS"/>
</dbReference>
<sequence>MIIGPNGCGKSTLLHTFARILTPTAGRVLLGGREVGAFGAKEFARELSLLPQSAIVPSGVRVSAMVGRGRYPYQRLLHQWSDADTRAVERAMAATGVDGFAGAMIDELSGGQRQRVWLAMLLAQETDVMLLDEPTSYLDIANQYELLELMRTQHDEGKTQVVVLHDLAQAARYASHLIVMDAGRVVATGTPHEIITEDLLRDVFQLPALVAPDPISGTPAVYPLDPRDL</sequence>
<keyword evidence="4" id="KW-0410">Iron transport</keyword>
<evidence type="ECO:0000256" key="3">
    <source>
        <dbReference type="ARBA" id="ARBA00022475"/>
    </source>
</evidence>